<keyword evidence="2 7" id="KW-0349">Heme</keyword>
<dbReference type="Pfam" id="PF00067">
    <property type="entry name" value="p450"/>
    <property type="match status" value="1"/>
</dbReference>
<dbReference type="SUPFAM" id="SSF48264">
    <property type="entry name" value="Cytochrome P450"/>
    <property type="match status" value="1"/>
</dbReference>
<comment type="similarity">
    <text evidence="1 7">Belongs to the cytochrome P450 family.</text>
</comment>
<dbReference type="PANTHER" id="PTHR46696">
    <property type="entry name" value="P450, PUTATIVE (EUROFUNG)-RELATED"/>
    <property type="match status" value="1"/>
</dbReference>
<dbReference type="InterPro" id="IPR036396">
    <property type="entry name" value="Cyt_P450_sf"/>
</dbReference>
<gene>
    <name evidence="8" type="ORF">SAMN05660324_3584</name>
</gene>
<name>A0A1G7XAZ6_9ACTN</name>
<dbReference type="AlphaFoldDB" id="A0A1G7XAZ6"/>
<organism evidence="8 9">
    <name type="scientific">Klenkia brasiliensis</name>
    <dbReference type="NCBI Taxonomy" id="333142"/>
    <lineage>
        <taxon>Bacteria</taxon>
        <taxon>Bacillati</taxon>
        <taxon>Actinomycetota</taxon>
        <taxon>Actinomycetes</taxon>
        <taxon>Geodermatophilales</taxon>
        <taxon>Geodermatophilaceae</taxon>
        <taxon>Klenkia</taxon>
    </lineage>
</organism>
<reference evidence="9" key="1">
    <citation type="submission" date="2016-10" db="EMBL/GenBank/DDBJ databases">
        <authorList>
            <person name="Varghese N."/>
            <person name="Submissions S."/>
        </authorList>
    </citation>
    <scope>NUCLEOTIDE SEQUENCE [LARGE SCALE GENOMIC DNA]</scope>
    <source>
        <strain evidence="9">DSM 44526</strain>
    </source>
</reference>
<evidence type="ECO:0000256" key="7">
    <source>
        <dbReference type="RuleBase" id="RU000461"/>
    </source>
</evidence>
<dbReference type="GO" id="GO:0020037">
    <property type="term" value="F:heme binding"/>
    <property type="evidence" value="ECO:0007669"/>
    <property type="project" value="InterPro"/>
</dbReference>
<evidence type="ECO:0000256" key="1">
    <source>
        <dbReference type="ARBA" id="ARBA00010617"/>
    </source>
</evidence>
<dbReference type="Proteomes" id="UP000198863">
    <property type="component" value="Unassembled WGS sequence"/>
</dbReference>
<evidence type="ECO:0000256" key="4">
    <source>
        <dbReference type="ARBA" id="ARBA00023002"/>
    </source>
</evidence>
<dbReference type="PROSITE" id="PS00086">
    <property type="entry name" value="CYTOCHROME_P450"/>
    <property type="match status" value="1"/>
</dbReference>
<dbReference type="EMBL" id="FNCF01000006">
    <property type="protein sequence ID" value="SDG81435.1"/>
    <property type="molecule type" value="Genomic_DNA"/>
</dbReference>
<evidence type="ECO:0000313" key="9">
    <source>
        <dbReference type="Proteomes" id="UP000198863"/>
    </source>
</evidence>
<dbReference type="GO" id="GO:0005506">
    <property type="term" value="F:iron ion binding"/>
    <property type="evidence" value="ECO:0007669"/>
    <property type="project" value="InterPro"/>
</dbReference>
<dbReference type="InterPro" id="IPR002397">
    <property type="entry name" value="Cyt_P450_B"/>
</dbReference>
<evidence type="ECO:0000313" key="8">
    <source>
        <dbReference type="EMBL" id="SDG81435.1"/>
    </source>
</evidence>
<keyword evidence="3 7" id="KW-0479">Metal-binding</keyword>
<dbReference type="PRINTS" id="PR00359">
    <property type="entry name" value="BP450"/>
</dbReference>
<dbReference type="RefSeq" id="WP_242658504.1">
    <property type="nucleotide sequence ID" value="NZ_FNCF01000006.1"/>
</dbReference>
<dbReference type="Gene3D" id="1.10.630.10">
    <property type="entry name" value="Cytochrome P450"/>
    <property type="match status" value="1"/>
</dbReference>
<dbReference type="GO" id="GO:0004497">
    <property type="term" value="F:monooxygenase activity"/>
    <property type="evidence" value="ECO:0007669"/>
    <property type="project" value="UniProtKB-KW"/>
</dbReference>
<accession>A0A1G7XAZ6</accession>
<sequence length="398" mass="42174">MTELAIDDVFAPLTRDDVDPVGWLAQRREEGPVTRLDLFGNPVWLVTRHADVRAVLADTAAFSNDFAHLAAAGGDDDGDLGLADPGGLGFRDPPDHTRLRRMLAPAFTARRLAALAPAVERVVHERLDALAAAGPGADLVAEFATPVPAMVIGELLGVSRADQEAFASIATGRFDLLASVLAPLDSAADGLAHLRDLVARERAQPGPGLLGELVRTHGHDVDDVELAGLVDGLLVGGHETTASMLALGTLLLLRDPAHAALVRDEPAAVPGVVEELLRHLSVVQVAFPRFARADVELAGQQVAAGDLVLCSLAGADRDPRLLADPDRLDLRRSPTQHVAFGHGIHHCLGAPLARLELQIAFPALLRRFPGLAVDADPAALTFRQRSIVFGLDALPVRW</sequence>
<dbReference type="InterPro" id="IPR017972">
    <property type="entry name" value="Cyt_P450_CS"/>
</dbReference>
<keyword evidence="5 7" id="KW-0408">Iron</keyword>
<keyword evidence="6 7" id="KW-0503">Monooxygenase</keyword>
<evidence type="ECO:0000256" key="2">
    <source>
        <dbReference type="ARBA" id="ARBA00022617"/>
    </source>
</evidence>
<evidence type="ECO:0000256" key="5">
    <source>
        <dbReference type="ARBA" id="ARBA00023004"/>
    </source>
</evidence>
<dbReference type="PANTHER" id="PTHR46696:SF1">
    <property type="entry name" value="CYTOCHROME P450 YJIB-RELATED"/>
    <property type="match status" value="1"/>
</dbReference>
<dbReference type="CDD" id="cd11030">
    <property type="entry name" value="CYP105-like"/>
    <property type="match status" value="1"/>
</dbReference>
<evidence type="ECO:0000256" key="6">
    <source>
        <dbReference type="ARBA" id="ARBA00023033"/>
    </source>
</evidence>
<keyword evidence="9" id="KW-1185">Reference proteome</keyword>
<dbReference type="InterPro" id="IPR001128">
    <property type="entry name" value="Cyt_P450"/>
</dbReference>
<proteinExistence type="inferred from homology"/>
<evidence type="ECO:0000256" key="3">
    <source>
        <dbReference type="ARBA" id="ARBA00022723"/>
    </source>
</evidence>
<keyword evidence="4 7" id="KW-0560">Oxidoreductase</keyword>
<dbReference type="PRINTS" id="PR00385">
    <property type="entry name" value="P450"/>
</dbReference>
<protein>
    <submittedName>
        <fullName evidence="8">Cytochrome P450</fullName>
    </submittedName>
</protein>
<dbReference type="GO" id="GO:0016705">
    <property type="term" value="F:oxidoreductase activity, acting on paired donors, with incorporation or reduction of molecular oxygen"/>
    <property type="evidence" value="ECO:0007669"/>
    <property type="project" value="InterPro"/>
</dbReference>
<dbReference type="FunFam" id="1.10.630.10:FF:000018">
    <property type="entry name" value="Cytochrome P450 monooxygenase"/>
    <property type="match status" value="1"/>
</dbReference>